<protein>
    <submittedName>
        <fullName evidence="5">Uncharacterized protein</fullName>
    </submittedName>
</protein>
<evidence type="ECO:0000259" key="3">
    <source>
        <dbReference type="Pfam" id="PF07717"/>
    </source>
</evidence>
<dbReference type="InParanoid" id="A0A7M7QJQ9"/>
<dbReference type="InterPro" id="IPR059023">
    <property type="entry name" value="RNA_hel_CTD"/>
</dbReference>
<dbReference type="Pfam" id="PF26026">
    <property type="entry name" value="RNA_hel_CTD"/>
    <property type="match status" value="1"/>
</dbReference>
<proteinExistence type="predicted"/>
<keyword evidence="6" id="KW-1185">Reference proteome</keyword>
<dbReference type="GeneID" id="116417617"/>
<dbReference type="SMR" id="A0A7M7QJQ9"/>
<keyword evidence="1" id="KW-0378">Hydrolase</keyword>
<evidence type="ECO:0000256" key="2">
    <source>
        <dbReference type="ARBA" id="ARBA00022806"/>
    </source>
</evidence>
<evidence type="ECO:0000313" key="5">
    <source>
        <dbReference type="EnsemblMetazoa" id="XP_031787410"/>
    </source>
</evidence>
<accession>A0A7M7QJQ9</accession>
<evidence type="ECO:0000256" key="1">
    <source>
        <dbReference type="ARBA" id="ARBA00022801"/>
    </source>
</evidence>
<dbReference type="Proteomes" id="UP000002358">
    <property type="component" value="Chromosome 5"/>
</dbReference>
<evidence type="ECO:0000313" key="6">
    <source>
        <dbReference type="Proteomes" id="UP000002358"/>
    </source>
</evidence>
<keyword evidence="2" id="KW-0347">Helicase</keyword>
<reference evidence="5" key="1">
    <citation type="submission" date="2021-01" db="UniProtKB">
        <authorList>
            <consortium name="EnsemblMetazoa"/>
        </authorList>
    </citation>
    <scope>IDENTIFICATION</scope>
</reference>
<keyword evidence="2" id="KW-0547">Nucleotide-binding</keyword>
<dbReference type="AlphaFoldDB" id="A0A7M7QJQ9"/>
<dbReference type="Pfam" id="PF07717">
    <property type="entry name" value="OB_NTP_bind"/>
    <property type="match status" value="1"/>
</dbReference>
<evidence type="ECO:0000259" key="4">
    <source>
        <dbReference type="Pfam" id="PF26026"/>
    </source>
</evidence>
<dbReference type="EnsemblMetazoa" id="XM_031931550">
    <property type="protein sequence ID" value="XP_031787410"/>
    <property type="gene ID" value="LOC116417617"/>
</dbReference>
<organism evidence="5 6">
    <name type="scientific">Nasonia vitripennis</name>
    <name type="common">Parasitic wasp</name>
    <dbReference type="NCBI Taxonomy" id="7425"/>
    <lineage>
        <taxon>Eukaryota</taxon>
        <taxon>Metazoa</taxon>
        <taxon>Ecdysozoa</taxon>
        <taxon>Arthropoda</taxon>
        <taxon>Hexapoda</taxon>
        <taxon>Insecta</taxon>
        <taxon>Pterygota</taxon>
        <taxon>Neoptera</taxon>
        <taxon>Endopterygota</taxon>
        <taxon>Hymenoptera</taxon>
        <taxon>Apocrita</taxon>
        <taxon>Proctotrupomorpha</taxon>
        <taxon>Chalcidoidea</taxon>
        <taxon>Pteromalidae</taxon>
        <taxon>Pteromalinae</taxon>
        <taxon>Nasonia</taxon>
    </lineage>
</organism>
<dbReference type="OrthoDB" id="5600252at2759"/>
<keyword evidence="2" id="KW-0067">ATP-binding</keyword>
<feature type="domain" description="DEAD-box helicase OB fold" evidence="3">
    <location>
        <begin position="5"/>
        <end position="59"/>
    </location>
</feature>
<dbReference type="InterPro" id="IPR011709">
    <property type="entry name" value="DEAD-box_helicase_OB_fold"/>
</dbReference>
<name>A0A7M7QJQ9_NASVI</name>
<feature type="domain" description="RNA helicase C-terminal" evidence="4">
    <location>
        <begin position="72"/>
        <end position="132"/>
    </location>
</feature>
<dbReference type="RefSeq" id="XP_031787410.1">
    <property type="nucleotide sequence ID" value="XM_031931550.1"/>
</dbReference>
<sequence length="134" mass="15129">MLLTKDNEILSIHPSSVNFNVANFSSSFLAFEEKIEKSKIFIKEVTLVPMLPLVLFSSHGIDIEFNDGQCLLSLDDGWVTFAVKSLKVAQLLQLARAELSDVLEKKMRDPQLNLFDYLRGKKIINTIVNIISIC</sequence>
<dbReference type="KEGG" id="nvi:116417617"/>